<accession>A0ABR6BFT2</accession>
<gene>
    <name evidence="1" type="ORF">BC739_002633</name>
</gene>
<evidence type="ECO:0000313" key="1">
    <source>
        <dbReference type="EMBL" id="MBA8925434.1"/>
    </source>
</evidence>
<proteinExistence type="predicted"/>
<name>A0ABR6BFT2_9PSEU</name>
<dbReference type="EMBL" id="JACJID010000002">
    <property type="protein sequence ID" value="MBA8925434.1"/>
    <property type="molecule type" value="Genomic_DNA"/>
</dbReference>
<reference evidence="1 2" key="1">
    <citation type="submission" date="2020-08" db="EMBL/GenBank/DDBJ databases">
        <title>Genomic Encyclopedia of Archaeal and Bacterial Type Strains, Phase II (KMG-II): from individual species to whole genera.</title>
        <authorList>
            <person name="Goeker M."/>
        </authorList>
    </citation>
    <scope>NUCLEOTIDE SEQUENCE [LARGE SCALE GENOMIC DNA]</scope>
    <source>
        <strain evidence="1 2">DSM 43850</strain>
    </source>
</reference>
<dbReference type="RefSeq" id="WP_030107938.1">
    <property type="nucleotide sequence ID" value="NZ_BAAABQ010000084.1"/>
</dbReference>
<keyword evidence="2" id="KW-1185">Reference proteome</keyword>
<organism evidence="1 2">
    <name type="scientific">Kutzneria viridogrisea</name>
    <dbReference type="NCBI Taxonomy" id="47990"/>
    <lineage>
        <taxon>Bacteria</taxon>
        <taxon>Bacillati</taxon>
        <taxon>Actinomycetota</taxon>
        <taxon>Actinomycetes</taxon>
        <taxon>Pseudonocardiales</taxon>
        <taxon>Pseudonocardiaceae</taxon>
        <taxon>Kutzneria</taxon>
    </lineage>
</organism>
<sequence>MVELTVAAVAVTVVNEGIKFLYNQVTEAVRRWRERAQEAPPQIEPPEEVFEPGLAGARIDPAALPRHEQRVDELIAQLAPYALAGREITAADPGALELADALRVLVEELTGRRITFRGERREGEVRLHGIAAADHVDGALRGVRVAKVRGGTVLGEARAGRVGATGSVAGVEANEVG</sequence>
<evidence type="ECO:0000313" key="2">
    <source>
        <dbReference type="Proteomes" id="UP000517916"/>
    </source>
</evidence>
<dbReference type="Proteomes" id="UP000517916">
    <property type="component" value="Unassembled WGS sequence"/>
</dbReference>
<comment type="caution">
    <text evidence="1">The sequence shown here is derived from an EMBL/GenBank/DDBJ whole genome shotgun (WGS) entry which is preliminary data.</text>
</comment>
<protein>
    <submittedName>
        <fullName evidence="1">Uncharacterized protein</fullName>
    </submittedName>
</protein>